<evidence type="ECO:0000256" key="2">
    <source>
        <dbReference type="SAM" id="MobiDB-lite"/>
    </source>
</evidence>
<feature type="non-terminal residue" evidence="3">
    <location>
        <position position="1"/>
    </location>
</feature>
<name>A0A146K616_9EUKA</name>
<evidence type="ECO:0000256" key="1">
    <source>
        <dbReference type="SAM" id="Coils"/>
    </source>
</evidence>
<accession>A0A146K616</accession>
<feature type="non-terminal residue" evidence="3">
    <location>
        <position position="943"/>
    </location>
</feature>
<feature type="coiled-coil region" evidence="1">
    <location>
        <begin position="480"/>
        <end position="507"/>
    </location>
</feature>
<protein>
    <submittedName>
        <fullName evidence="3">Uncharacterized protein</fullName>
    </submittedName>
</protein>
<sequence>VQEILDTQLKNGSSCIRLQNLNIKELPVVSPVYSEQAASVTGLNFSNNPDVPKVDIVNWAKNFPNIRVLFADIEELDEEIMDLLTQFDNLIVIDDMMLDDSLTAEQVLAEPEFADFNQQFDLPQEIEMAKFDEDEQEVDLSNQEEENELKKSVEQIKPFVSPDSMNKPNQLVSQPKVASPTQPKVVSPVQPKQLSQLLEEQPVEQKEEEFKQNISLKTEPSKLILTRKMPNLDDIFDTLPTSVKIVVLSNCNLDYLPLPPEDNQIEAMDVTGNPNLQFDSEEIVELIAYPCLKVLFVSAEIADMYAENIFQSCPSLVQLNDLCLEDDFQMVQKEDLLRLPGENLIKEDLKLQIPLYQISNLQSLDSLIDLQLQDQFGLNLENSNMTLQSLANLENKHLVVYLNCKKTNFIQTIDDLVEVLDQFQGLLELQTDFEDVDPEEFSQLVADMYVIQRLNQFRIKETQTVIEMQPIELKAENIMDQEALSLLQELTDENQNIKKKMAQERQKLDLHAKSLVIESQPGNPQIPEEVRQKIRQELNPETVKSKNSMLPELYRELYQKPFTNQVKVHKFINYEQADTQVLKGSIKRIISDFQVQLKAALQKSNTQIPALQQILDEKFSQVDETLQIELFQPEQVELKQFNPAQFEKLSANNKLLFAVQKMALCQQEVLKSSQKVVYNTLNYFEQLPDNEKLRMLNKQILGFDAGLQELQSLQNVINKSQQGVQDVFLKNMSLLKQIQQQLLISKEQLFIQQQLQITKTQRKINPNFVLQQSQQKAQLNLMTKSQLIKLFIQALDQCQDKSQFKTFFQQQFFALNFGKKFSQIKRQIFLESLQKNLDHPLVLAINVCLQQNMADFFAENYANILQVCNDLLVGSIYDVDNAIPSAEIEKKLEIMRTRGIPSQYWMNALAVLDEGLIQDMKENDMAWDEFVGTVMIWKLAKDK</sequence>
<organism evidence="3">
    <name type="scientific">Trepomonas sp. PC1</name>
    <dbReference type="NCBI Taxonomy" id="1076344"/>
    <lineage>
        <taxon>Eukaryota</taxon>
        <taxon>Metamonada</taxon>
        <taxon>Diplomonadida</taxon>
        <taxon>Hexamitidae</taxon>
        <taxon>Hexamitinae</taxon>
        <taxon>Trepomonas</taxon>
    </lineage>
</organism>
<evidence type="ECO:0000313" key="3">
    <source>
        <dbReference type="EMBL" id="JAP90949.1"/>
    </source>
</evidence>
<proteinExistence type="predicted"/>
<dbReference type="EMBL" id="GDID01005657">
    <property type="protein sequence ID" value="JAP90949.1"/>
    <property type="molecule type" value="Transcribed_RNA"/>
</dbReference>
<feature type="compositionally biased region" description="Polar residues" evidence="2">
    <location>
        <begin position="179"/>
        <end position="189"/>
    </location>
</feature>
<feature type="compositionally biased region" description="Acidic residues" evidence="2">
    <location>
        <begin position="132"/>
        <end position="147"/>
    </location>
</feature>
<keyword evidence="1" id="KW-0175">Coiled coil</keyword>
<gene>
    <name evidence="3" type="ORF">TPC1_17590</name>
</gene>
<reference evidence="3" key="1">
    <citation type="submission" date="2015-07" db="EMBL/GenBank/DDBJ databases">
        <title>Adaptation to a free-living lifestyle via gene acquisitions in the diplomonad Trepomonas sp. PC1.</title>
        <authorList>
            <person name="Xu F."/>
            <person name="Jerlstrom-Hultqvist J."/>
            <person name="Kolisko M."/>
            <person name="Simpson A.G.B."/>
            <person name="Roger A.J."/>
            <person name="Svard S.G."/>
            <person name="Andersson J.O."/>
        </authorList>
    </citation>
    <scope>NUCLEOTIDE SEQUENCE</scope>
    <source>
        <strain evidence="3">PC1</strain>
    </source>
</reference>
<dbReference type="AlphaFoldDB" id="A0A146K616"/>
<feature type="compositionally biased region" description="Polar residues" evidence="2">
    <location>
        <begin position="163"/>
        <end position="173"/>
    </location>
</feature>
<feature type="region of interest" description="Disordered" evidence="2">
    <location>
        <begin position="159"/>
        <end position="189"/>
    </location>
</feature>
<feature type="region of interest" description="Disordered" evidence="2">
    <location>
        <begin position="132"/>
        <end position="151"/>
    </location>
</feature>